<dbReference type="SUPFAM" id="SSF49401">
    <property type="entry name" value="Bacterial adhesins"/>
    <property type="match status" value="1"/>
</dbReference>
<comment type="caution">
    <text evidence="2">The sequence shown here is derived from an EMBL/GenBank/DDBJ whole genome shotgun (WGS) entry which is preliminary data.</text>
</comment>
<evidence type="ECO:0000313" key="3">
    <source>
        <dbReference type="Proteomes" id="UP000190667"/>
    </source>
</evidence>
<dbReference type="InterPro" id="IPR000259">
    <property type="entry name" value="Adhesion_dom_fimbrial"/>
</dbReference>
<gene>
    <name evidence="2" type="ORF">BTJ39_09885</name>
</gene>
<proteinExistence type="predicted"/>
<name>A0A1S8YMD8_9GAMM</name>
<keyword evidence="3" id="KW-1185">Reference proteome</keyword>
<dbReference type="GO" id="GO:0007155">
    <property type="term" value="P:cell adhesion"/>
    <property type="evidence" value="ECO:0007669"/>
    <property type="project" value="InterPro"/>
</dbReference>
<organism evidence="2 3">
    <name type="scientific">Izhakiella australiensis</name>
    <dbReference type="NCBI Taxonomy" id="1926881"/>
    <lineage>
        <taxon>Bacteria</taxon>
        <taxon>Pseudomonadati</taxon>
        <taxon>Pseudomonadota</taxon>
        <taxon>Gammaproteobacteria</taxon>
        <taxon>Enterobacterales</taxon>
        <taxon>Erwiniaceae</taxon>
        <taxon>Izhakiella</taxon>
    </lineage>
</organism>
<sequence length="319" mass="34162">MLSAEPALARCVLDTTPPLGGGTPTTLQIPAFTIHVDADAPADRSKPIGSMDSSRGGMVSFLCDRGEMYGKSVFPPLSGRATQNKMFATNIDGLEIMPLWNNGAAFGKFPSIAAVSENRVNYAPQSYFRIELYKTKPQLKLTDPDAGDVLLDGGTIAYNWINSDSSGDIAQRLNIGQIHIISTPVCRVDGKKTIDFNTVSSDNISNGVSRPLNFAMACTTDYGSYSATAKLTTSTPTSDNNYIQVTDNAGNTDRLKIRIDDSKGSLMHVDGTNAEIIKGTGNNIPAQFKWTATLLKGPAQSMPARGQFSANAEIILQLN</sequence>
<evidence type="ECO:0000259" key="1">
    <source>
        <dbReference type="Pfam" id="PF00419"/>
    </source>
</evidence>
<evidence type="ECO:0000313" key="2">
    <source>
        <dbReference type="EMBL" id="OON40299.1"/>
    </source>
</evidence>
<dbReference type="GO" id="GO:0009289">
    <property type="term" value="C:pilus"/>
    <property type="evidence" value="ECO:0007669"/>
    <property type="project" value="InterPro"/>
</dbReference>
<reference evidence="2 3" key="1">
    <citation type="submission" date="2016-12" db="EMBL/GenBank/DDBJ databases">
        <title>Izhakiella australiana sp. nov. of genus Izhakiella isolated from Australian desert.</title>
        <authorList>
            <person name="Ji M."/>
        </authorList>
    </citation>
    <scope>NUCLEOTIDE SEQUENCE [LARGE SCALE GENOMIC DNA]</scope>
    <source>
        <strain evidence="2 3">D4N98</strain>
    </source>
</reference>
<dbReference type="Pfam" id="PF00419">
    <property type="entry name" value="Fimbrial"/>
    <property type="match status" value="1"/>
</dbReference>
<dbReference type="InterPro" id="IPR008966">
    <property type="entry name" value="Adhesion_dom_sf"/>
</dbReference>
<dbReference type="AlphaFoldDB" id="A0A1S8YMD8"/>
<dbReference type="EMBL" id="MRUL01000005">
    <property type="protein sequence ID" value="OON40299.1"/>
    <property type="molecule type" value="Genomic_DNA"/>
</dbReference>
<dbReference type="Proteomes" id="UP000190667">
    <property type="component" value="Unassembled WGS sequence"/>
</dbReference>
<dbReference type="Gene3D" id="2.60.40.3310">
    <property type="match status" value="1"/>
</dbReference>
<feature type="domain" description="Fimbrial-type adhesion" evidence="1">
    <location>
        <begin position="183"/>
        <end position="317"/>
    </location>
</feature>
<dbReference type="InterPro" id="IPR036937">
    <property type="entry name" value="Adhesion_dom_fimbrial_sf"/>
</dbReference>
<dbReference type="Gene3D" id="2.60.40.1090">
    <property type="entry name" value="Fimbrial-type adhesion domain"/>
    <property type="match status" value="1"/>
</dbReference>
<accession>A0A1S8YMD8</accession>
<dbReference type="STRING" id="1926881.BTJ39_09885"/>
<protein>
    <recommendedName>
        <fullName evidence="1">Fimbrial-type adhesion domain-containing protein</fullName>
    </recommendedName>
</protein>
<dbReference type="OrthoDB" id="6515729at2"/>